<keyword evidence="2 3" id="KW-0812">Transmembrane</keyword>
<organism evidence="3 4">
    <name type="scientific">Bodo saltans</name>
    <name type="common">Flagellated protozoan</name>
    <dbReference type="NCBI Taxonomy" id="75058"/>
    <lineage>
        <taxon>Eukaryota</taxon>
        <taxon>Discoba</taxon>
        <taxon>Euglenozoa</taxon>
        <taxon>Kinetoplastea</taxon>
        <taxon>Metakinetoplastina</taxon>
        <taxon>Eubodonida</taxon>
        <taxon>Bodonidae</taxon>
        <taxon>Bodo</taxon>
    </lineage>
</organism>
<feature type="compositionally biased region" description="Polar residues" evidence="1">
    <location>
        <begin position="1"/>
        <end position="11"/>
    </location>
</feature>
<feature type="compositionally biased region" description="Polar residues" evidence="1">
    <location>
        <begin position="861"/>
        <end position="871"/>
    </location>
</feature>
<sequence>MRKPSVSSSPPLSWGDDPSASPAAPSEEPSPPHCMLKRHQSSTPGGGVDIILPSSSQSTSWTYRSLHSLRGKDLSTIYLRKCEAAAIRSSKRIVHRLERIDRHTTNIFDLSGIGPAASVPSFEVALECVALAHAIREVSIKATGATQHDVEALVHHVSMNPTVTSVDVSMNHLLDQHAATALCDLAQHKMTLQRVVYDGCGFAGSKSAAHLERLLEANKKKCQPMYPPAVVTPPAADSSVSPSSGAYDRVESLGIQQQRRAAYPQLPQSTSPLTSPATALFRQQSSNARHATFGAPSHHRHQATPPFAASSTSSTPVLPPIVLTRCSSSGTGSSTSLQHRSKPDQGGSSSRTATMLSLRTVAAQVQNELSTSVAGSEGNDHLALPLQFDRCILAPLRLALRWLTWQHTTESMAVLSIAIVVVWLPITTSLLVILLLIWFGKRPRDALMSATKDAAADGQYYMKNASSVVLSRPGGHHHHHVDPPAPPPQHVSLRNAFHEFMSPFQTAMYQQQQKQELSLSSPMRDATDDGPCHRRPLAALLVRLDGVRWRLHEASTSSTTSSGVVGGYDDGGGRLDEAIHLLLNPFEDSVSPIVDDVILRQKQNIGIGMRSAEADDKLVRQSAALCVRVQWLLVVAISVAFVTSVCGLLIVSSLASLASSLSSPSQTAAIAPLVVQLSSTIFLVGLFSLDVWWHTLVVYCVGLVLGEAPSSTTTSAQGITGTVAGVVTSVFAARASPGPSSPTPARASSNRLQLLHQQPQQLSGGRGRQQKQPPSSRSSSNGGNERTPSSALPRDEFLETVRASTRPQPLDERYVLPPNTPPPPPSLGTVGADDSGQFLLARPSHHHHHISSLNSSIHSPFSRSSQQNGAASSPMIPQGRLLLEAPTKVGSMTTSSSAKSDASLHNGDHRWLSTAMTASTVSCCIQSIEFQMRKRSSTAAAATVSSLRGRIPSSSSLPHLRSGGSQHHHQSPLMSPHRVESTMHTLRLRLLLWDTVPFYFTVCLRCDTDPPTSGQKLSGSVCLLWHKADADAGVPLSSHASALLQQKDVVAENGGAVLLRVSGLLLDSSATDLGGNESAAIDEIALRLASGSALTRSSKTLLWGYDDDGGATTTTDQTTTTSVLLEVPLTVQRQPSRTTRAGAADDDAIALSMERHQPLMDLLASMDVSICLEVTRERPSSLSPPSLTKRASSSLHRSKNAREPIIVELPTRPPSAVDVAGVQYWELEDEGALHQRRQHPQDVVVLANSSSAAASMATTSSSYDGFSILYQGHGQLKTPPPLRPQKK</sequence>
<feature type="compositionally biased region" description="Low complexity" evidence="1">
    <location>
        <begin position="945"/>
        <end position="958"/>
    </location>
</feature>
<proteinExistence type="predicted"/>
<evidence type="ECO:0000256" key="1">
    <source>
        <dbReference type="SAM" id="MobiDB-lite"/>
    </source>
</evidence>
<dbReference type="Proteomes" id="UP000051952">
    <property type="component" value="Unassembled WGS sequence"/>
</dbReference>
<protein>
    <submittedName>
        <fullName evidence="3">Transmembrane protein, putative</fullName>
    </submittedName>
</protein>
<dbReference type="InterPro" id="IPR032675">
    <property type="entry name" value="LRR_dom_sf"/>
</dbReference>
<name>A0A0S4JIS9_BODSA</name>
<feature type="compositionally biased region" description="Low complexity" evidence="1">
    <location>
        <begin position="327"/>
        <end position="336"/>
    </location>
</feature>
<feature type="region of interest" description="Disordered" evidence="1">
    <location>
        <begin position="1177"/>
        <end position="1199"/>
    </location>
</feature>
<feature type="region of interest" description="Disordered" evidence="1">
    <location>
        <begin position="845"/>
        <end position="874"/>
    </location>
</feature>
<feature type="compositionally biased region" description="Low complexity" evidence="1">
    <location>
        <begin position="303"/>
        <end position="316"/>
    </location>
</feature>
<feature type="compositionally biased region" description="Low complexity" evidence="1">
    <location>
        <begin position="770"/>
        <end position="784"/>
    </location>
</feature>
<dbReference type="EMBL" id="CYKH01001782">
    <property type="protein sequence ID" value="CUG89979.1"/>
    <property type="molecule type" value="Genomic_DNA"/>
</dbReference>
<feature type="transmembrane region" description="Helical" evidence="2">
    <location>
        <begin position="631"/>
        <end position="657"/>
    </location>
</feature>
<feature type="transmembrane region" description="Helical" evidence="2">
    <location>
        <begin position="413"/>
        <end position="439"/>
    </location>
</feature>
<keyword evidence="2" id="KW-0472">Membrane</keyword>
<feature type="region of interest" description="Disordered" evidence="1">
    <location>
        <begin position="289"/>
        <end position="351"/>
    </location>
</feature>
<feature type="region of interest" description="Disordered" evidence="1">
    <location>
        <begin position="945"/>
        <end position="977"/>
    </location>
</feature>
<feature type="region of interest" description="Disordered" evidence="1">
    <location>
        <begin position="1"/>
        <end position="51"/>
    </location>
</feature>
<dbReference type="Gene3D" id="3.80.10.10">
    <property type="entry name" value="Ribonuclease Inhibitor"/>
    <property type="match status" value="1"/>
</dbReference>
<reference evidence="4" key="1">
    <citation type="submission" date="2015-09" db="EMBL/GenBank/DDBJ databases">
        <authorList>
            <consortium name="Pathogen Informatics"/>
        </authorList>
    </citation>
    <scope>NUCLEOTIDE SEQUENCE [LARGE SCALE GENOMIC DNA]</scope>
    <source>
        <strain evidence="4">Lake Konstanz</strain>
    </source>
</reference>
<dbReference type="VEuPathDB" id="TriTrypDB:BSAL_24395"/>
<gene>
    <name evidence="3" type="ORF">BSAL_24395</name>
</gene>
<keyword evidence="4" id="KW-1185">Reference proteome</keyword>
<feature type="compositionally biased region" description="Low complexity" evidence="1">
    <location>
        <begin position="18"/>
        <end position="27"/>
    </location>
</feature>
<evidence type="ECO:0000256" key="2">
    <source>
        <dbReference type="SAM" id="Phobius"/>
    </source>
</evidence>
<dbReference type="SUPFAM" id="SSF52047">
    <property type="entry name" value="RNI-like"/>
    <property type="match status" value="1"/>
</dbReference>
<feature type="region of interest" description="Disordered" evidence="1">
    <location>
        <begin position="759"/>
        <end position="831"/>
    </location>
</feature>
<evidence type="ECO:0000313" key="4">
    <source>
        <dbReference type="Proteomes" id="UP000051952"/>
    </source>
</evidence>
<accession>A0A0S4JIS9</accession>
<keyword evidence="2" id="KW-1133">Transmembrane helix</keyword>
<evidence type="ECO:0000313" key="3">
    <source>
        <dbReference type="EMBL" id="CUG89979.1"/>
    </source>
</evidence>